<sequence length="121" mass="13834">GRANHADAFYRAALLRPGQTVGPFRLHPRLGYLPRDHDPILHPWLHPTNPKPRYICAHAPHPPSTPHLDPSCQPIIHSHRFPFQQTRGRIQFVALDRSPRKEPLDLHRHHEGVPEGLLLPA</sequence>
<proteinExistence type="predicted"/>
<dbReference type="EnsemblPlants" id="AET6Gv20828800.4">
    <property type="protein sequence ID" value="AET6Gv20828800.4"/>
    <property type="gene ID" value="AET6Gv20828800"/>
</dbReference>
<reference evidence="2" key="5">
    <citation type="journal article" date="2021" name="G3 (Bethesda)">
        <title>Aegilops tauschii genome assembly Aet v5.0 features greater sequence contiguity and improved annotation.</title>
        <authorList>
            <person name="Wang L."/>
            <person name="Zhu T."/>
            <person name="Rodriguez J.C."/>
            <person name="Deal K.R."/>
            <person name="Dubcovsky J."/>
            <person name="McGuire P.E."/>
            <person name="Lux T."/>
            <person name="Spannagl M."/>
            <person name="Mayer K.F.X."/>
            <person name="Baldrich P."/>
            <person name="Meyers B.C."/>
            <person name="Huo N."/>
            <person name="Gu Y.Q."/>
            <person name="Zhou H."/>
            <person name="Devos K.M."/>
            <person name="Bennetzen J.L."/>
            <person name="Unver T."/>
            <person name="Budak H."/>
            <person name="Gulick P.J."/>
            <person name="Galiba G."/>
            <person name="Kalapos B."/>
            <person name="Nelson D.R."/>
            <person name="Li P."/>
            <person name="You F.M."/>
            <person name="Luo M.C."/>
            <person name="Dvorak J."/>
        </authorList>
    </citation>
    <scope>NUCLEOTIDE SEQUENCE [LARGE SCALE GENOMIC DNA]</scope>
    <source>
        <strain evidence="2">cv. AL8/78</strain>
    </source>
</reference>
<dbReference type="Gramene" id="AET6Gv20828800.4">
    <property type="protein sequence ID" value="AET6Gv20828800.4"/>
    <property type="gene ID" value="AET6Gv20828800"/>
</dbReference>
<organism evidence="2 3">
    <name type="scientific">Aegilops tauschii subsp. strangulata</name>
    <name type="common">Goatgrass</name>
    <dbReference type="NCBI Taxonomy" id="200361"/>
    <lineage>
        <taxon>Eukaryota</taxon>
        <taxon>Viridiplantae</taxon>
        <taxon>Streptophyta</taxon>
        <taxon>Embryophyta</taxon>
        <taxon>Tracheophyta</taxon>
        <taxon>Spermatophyta</taxon>
        <taxon>Magnoliopsida</taxon>
        <taxon>Liliopsida</taxon>
        <taxon>Poales</taxon>
        <taxon>Poaceae</taxon>
        <taxon>BOP clade</taxon>
        <taxon>Pooideae</taxon>
        <taxon>Triticodae</taxon>
        <taxon>Triticeae</taxon>
        <taxon>Triticinae</taxon>
        <taxon>Aegilops</taxon>
    </lineage>
</organism>
<name>A0A453PQV4_AEGTS</name>
<dbReference type="Proteomes" id="UP000015105">
    <property type="component" value="Chromosome 6D"/>
</dbReference>
<reference evidence="2" key="4">
    <citation type="submission" date="2019-03" db="UniProtKB">
        <authorList>
            <consortium name="EnsemblPlants"/>
        </authorList>
    </citation>
    <scope>IDENTIFICATION</scope>
</reference>
<reference evidence="2" key="3">
    <citation type="journal article" date="2017" name="Nature">
        <title>Genome sequence of the progenitor of the wheat D genome Aegilops tauschii.</title>
        <authorList>
            <person name="Luo M.C."/>
            <person name="Gu Y.Q."/>
            <person name="Puiu D."/>
            <person name="Wang H."/>
            <person name="Twardziok S.O."/>
            <person name="Deal K.R."/>
            <person name="Huo N."/>
            <person name="Zhu T."/>
            <person name="Wang L."/>
            <person name="Wang Y."/>
            <person name="McGuire P.E."/>
            <person name="Liu S."/>
            <person name="Long H."/>
            <person name="Ramasamy R.K."/>
            <person name="Rodriguez J.C."/>
            <person name="Van S.L."/>
            <person name="Yuan L."/>
            <person name="Wang Z."/>
            <person name="Xia Z."/>
            <person name="Xiao L."/>
            <person name="Anderson O.D."/>
            <person name="Ouyang S."/>
            <person name="Liang Y."/>
            <person name="Zimin A.V."/>
            <person name="Pertea G."/>
            <person name="Qi P."/>
            <person name="Bennetzen J.L."/>
            <person name="Dai X."/>
            <person name="Dawson M.W."/>
            <person name="Muller H.G."/>
            <person name="Kugler K."/>
            <person name="Rivarola-Duarte L."/>
            <person name="Spannagl M."/>
            <person name="Mayer K.F.X."/>
            <person name="Lu F.H."/>
            <person name="Bevan M.W."/>
            <person name="Leroy P."/>
            <person name="Li P."/>
            <person name="You F.M."/>
            <person name="Sun Q."/>
            <person name="Liu Z."/>
            <person name="Lyons E."/>
            <person name="Wicker T."/>
            <person name="Salzberg S.L."/>
            <person name="Devos K.M."/>
            <person name="Dvorak J."/>
        </authorList>
    </citation>
    <scope>NUCLEOTIDE SEQUENCE [LARGE SCALE GENOMIC DNA]</scope>
    <source>
        <strain evidence="2">cv. AL8/78</strain>
    </source>
</reference>
<keyword evidence="3" id="KW-1185">Reference proteome</keyword>
<reference evidence="3" key="2">
    <citation type="journal article" date="2017" name="Nat. Plants">
        <title>The Aegilops tauschii genome reveals multiple impacts of transposons.</title>
        <authorList>
            <person name="Zhao G."/>
            <person name="Zou C."/>
            <person name="Li K."/>
            <person name="Wang K."/>
            <person name="Li T."/>
            <person name="Gao L."/>
            <person name="Zhang X."/>
            <person name="Wang H."/>
            <person name="Yang Z."/>
            <person name="Liu X."/>
            <person name="Jiang W."/>
            <person name="Mao L."/>
            <person name="Kong X."/>
            <person name="Jiao Y."/>
            <person name="Jia J."/>
        </authorList>
    </citation>
    <scope>NUCLEOTIDE SEQUENCE [LARGE SCALE GENOMIC DNA]</scope>
    <source>
        <strain evidence="3">cv. AL8/78</strain>
    </source>
</reference>
<evidence type="ECO:0000256" key="1">
    <source>
        <dbReference type="SAM" id="MobiDB-lite"/>
    </source>
</evidence>
<accession>A0A453PQV4</accession>
<reference evidence="3" key="1">
    <citation type="journal article" date="2014" name="Science">
        <title>Ancient hybridizations among the ancestral genomes of bread wheat.</title>
        <authorList>
            <consortium name="International Wheat Genome Sequencing Consortium,"/>
            <person name="Marcussen T."/>
            <person name="Sandve S.R."/>
            <person name="Heier L."/>
            <person name="Spannagl M."/>
            <person name="Pfeifer M."/>
            <person name="Jakobsen K.S."/>
            <person name="Wulff B.B."/>
            <person name="Steuernagel B."/>
            <person name="Mayer K.F."/>
            <person name="Olsen O.A."/>
        </authorList>
    </citation>
    <scope>NUCLEOTIDE SEQUENCE [LARGE SCALE GENOMIC DNA]</scope>
    <source>
        <strain evidence="3">cv. AL8/78</strain>
    </source>
</reference>
<evidence type="ECO:0000313" key="2">
    <source>
        <dbReference type="EnsemblPlants" id="AET6Gv20828800.4"/>
    </source>
</evidence>
<dbReference type="AlphaFoldDB" id="A0A453PQV4"/>
<protein>
    <submittedName>
        <fullName evidence="2">Uncharacterized protein</fullName>
    </submittedName>
</protein>
<feature type="region of interest" description="Disordered" evidence="1">
    <location>
        <begin position="101"/>
        <end position="121"/>
    </location>
</feature>
<feature type="compositionally biased region" description="Basic and acidic residues" evidence="1">
    <location>
        <begin position="101"/>
        <end position="113"/>
    </location>
</feature>
<evidence type="ECO:0000313" key="3">
    <source>
        <dbReference type="Proteomes" id="UP000015105"/>
    </source>
</evidence>